<evidence type="ECO:0000313" key="1">
    <source>
        <dbReference type="EMBL" id="KYQ56024.1"/>
    </source>
</evidence>
<dbReference type="Gene3D" id="2.120.10.80">
    <property type="entry name" value="Kelch-type beta propeller"/>
    <property type="match status" value="1"/>
</dbReference>
<organism evidence="1 2">
    <name type="scientific">Mycetomoellerius zeteki</name>
    <dbReference type="NCBI Taxonomy" id="64791"/>
    <lineage>
        <taxon>Eukaryota</taxon>
        <taxon>Metazoa</taxon>
        <taxon>Ecdysozoa</taxon>
        <taxon>Arthropoda</taxon>
        <taxon>Hexapoda</taxon>
        <taxon>Insecta</taxon>
        <taxon>Pterygota</taxon>
        <taxon>Neoptera</taxon>
        <taxon>Endopterygota</taxon>
        <taxon>Hymenoptera</taxon>
        <taxon>Apocrita</taxon>
        <taxon>Aculeata</taxon>
        <taxon>Formicoidea</taxon>
        <taxon>Formicidae</taxon>
        <taxon>Myrmicinae</taxon>
        <taxon>Mycetomoellerius</taxon>
    </lineage>
</organism>
<dbReference type="Proteomes" id="UP000075809">
    <property type="component" value="Unassembled WGS sequence"/>
</dbReference>
<gene>
    <name evidence="1" type="ORF">ALC60_05060</name>
</gene>
<feature type="non-terminal residue" evidence="1">
    <location>
        <position position="1"/>
    </location>
</feature>
<dbReference type="AlphaFoldDB" id="A0A151X6R5"/>
<dbReference type="STRING" id="64791.A0A151X6R5"/>
<reference evidence="1 2" key="1">
    <citation type="submission" date="2015-09" db="EMBL/GenBank/DDBJ databases">
        <title>Trachymyrmex zeteki WGS genome.</title>
        <authorList>
            <person name="Nygaard S."/>
            <person name="Hu H."/>
            <person name="Boomsma J."/>
            <person name="Zhang G."/>
        </authorList>
    </citation>
    <scope>NUCLEOTIDE SEQUENCE [LARGE SCALE GENOMIC DNA]</scope>
    <source>
        <strain evidence="1">Tzet28-1</strain>
        <tissue evidence="1">Whole body</tissue>
    </source>
</reference>
<dbReference type="InterPro" id="IPR015915">
    <property type="entry name" value="Kelch-typ_b-propeller"/>
</dbReference>
<evidence type="ECO:0000313" key="2">
    <source>
        <dbReference type="Proteomes" id="UP000075809"/>
    </source>
</evidence>
<dbReference type="EMBL" id="KQ982478">
    <property type="protein sequence ID" value="KYQ56024.1"/>
    <property type="molecule type" value="Genomic_DNA"/>
</dbReference>
<dbReference type="SUPFAM" id="SSF50965">
    <property type="entry name" value="Galactose oxidase, central domain"/>
    <property type="match status" value="1"/>
</dbReference>
<name>A0A151X6R5_9HYME</name>
<protein>
    <recommendedName>
        <fullName evidence="3">BACK domain-containing protein</fullName>
    </recommendedName>
</protein>
<sequence>LLHFSRHFSVLCKIDYFACIQKLHIYILIMQSQFLKIIIFLQDFIDWIQNSKIDIFATNFWDVAKFNRLCILLELGILFAVDNLIENLIYIIQKELYFMPPECVIDLWLLSQELSLNIVRDVSLAFCLDRFNDLPLNSIYELSKENFLNLVGNINVESTKSYLHQVANKWMDHHNDFTIPLDILKNKETTILYSIISSENPDIDSEQFIHCWDGNDFFELTSIKYPKDIIDRCTGEHILEGMKIVGRRYSLYLCGGEFYYGTGKFNKNVWRYCLISKKWFLETVMPNGRVNMTIAFVKNKLIFVGGRGDTATTDVDIYDIYTGNFNYTVV</sequence>
<proteinExistence type="predicted"/>
<dbReference type="InterPro" id="IPR011043">
    <property type="entry name" value="Gal_Oxase/kelch_b-propeller"/>
</dbReference>
<keyword evidence="2" id="KW-1185">Reference proteome</keyword>
<accession>A0A151X6R5</accession>
<evidence type="ECO:0008006" key="3">
    <source>
        <dbReference type="Google" id="ProtNLM"/>
    </source>
</evidence>